<keyword evidence="9" id="KW-1185">Reference proteome</keyword>
<evidence type="ECO:0000256" key="6">
    <source>
        <dbReference type="RuleBase" id="RU363077"/>
    </source>
</evidence>
<reference evidence="8 9" key="1">
    <citation type="submission" date="2024-02" db="EMBL/GenBank/DDBJ databases">
        <authorList>
            <person name="Vignale AGUSTIN F."/>
            <person name="Sosa J E."/>
            <person name="Modenutti C."/>
        </authorList>
    </citation>
    <scope>NUCLEOTIDE SEQUENCE [LARGE SCALE GENOMIC DNA]</scope>
</reference>
<dbReference type="InterPro" id="IPR037185">
    <property type="entry name" value="EmrE-like"/>
</dbReference>
<dbReference type="EMBL" id="CAUOFW020003658">
    <property type="protein sequence ID" value="CAK9161313.1"/>
    <property type="molecule type" value="Genomic_DNA"/>
</dbReference>
<evidence type="ECO:0000313" key="8">
    <source>
        <dbReference type="EMBL" id="CAK9161313.1"/>
    </source>
</evidence>
<feature type="transmembrane region" description="Helical" evidence="6">
    <location>
        <begin position="72"/>
        <end position="94"/>
    </location>
</feature>
<dbReference type="Pfam" id="PF00892">
    <property type="entry name" value="EamA"/>
    <property type="match status" value="1"/>
</dbReference>
<evidence type="ECO:0000256" key="4">
    <source>
        <dbReference type="ARBA" id="ARBA00022989"/>
    </source>
</evidence>
<keyword evidence="3 6" id="KW-0812">Transmembrane</keyword>
<accession>A0ABC8SVU3</accession>
<feature type="domain" description="EamA" evidence="7">
    <location>
        <begin position="25"/>
        <end position="144"/>
    </location>
</feature>
<name>A0ABC8SVU3_9AQUA</name>
<comment type="caution">
    <text evidence="8">The sequence shown here is derived from an EMBL/GenBank/DDBJ whole genome shotgun (WGS) entry which is preliminary data.</text>
</comment>
<evidence type="ECO:0000256" key="3">
    <source>
        <dbReference type="ARBA" id="ARBA00022692"/>
    </source>
</evidence>
<proteinExistence type="inferred from homology"/>
<dbReference type="Proteomes" id="UP001642360">
    <property type="component" value="Unassembled WGS sequence"/>
</dbReference>
<dbReference type="PANTHER" id="PTHR31218">
    <property type="entry name" value="WAT1-RELATED PROTEIN"/>
    <property type="match status" value="1"/>
</dbReference>
<comment type="similarity">
    <text evidence="2 6">Belongs to the drug/metabolite transporter (DMT) superfamily. Plant drug/metabolite exporter (P-DME) (TC 2.A.7.4) family.</text>
</comment>
<gene>
    <name evidence="8" type="ORF">ILEXP_LOCUS30108</name>
</gene>
<protein>
    <recommendedName>
        <fullName evidence="6">WAT1-related protein</fullName>
    </recommendedName>
</protein>
<comment type="subcellular location">
    <subcellularLocation>
        <location evidence="1 6">Membrane</location>
        <topology evidence="1 6">Multi-pass membrane protein</topology>
    </subcellularLocation>
</comment>
<feature type="transmembrane region" description="Helical" evidence="6">
    <location>
        <begin position="221"/>
        <end position="241"/>
    </location>
</feature>
<evidence type="ECO:0000256" key="1">
    <source>
        <dbReference type="ARBA" id="ARBA00004141"/>
    </source>
</evidence>
<evidence type="ECO:0000313" key="9">
    <source>
        <dbReference type="Proteomes" id="UP001642360"/>
    </source>
</evidence>
<dbReference type="SUPFAM" id="SSF103481">
    <property type="entry name" value="Multidrug resistance efflux transporter EmrE"/>
    <property type="match status" value="2"/>
</dbReference>
<evidence type="ECO:0000256" key="2">
    <source>
        <dbReference type="ARBA" id="ARBA00007635"/>
    </source>
</evidence>
<feature type="transmembrane region" description="Helical" evidence="6">
    <location>
        <begin position="178"/>
        <end position="201"/>
    </location>
</feature>
<sequence length="301" mass="32307">MGWWSCVRSAIPLAAMVTVECTDVGLSTITKAAMTEGMSSFVFVVYNNALGTIILLPFVVVRRGGAPLTLSLLSRFFLIGLIGSVAQMLSFSGLNYSSPTLSSALGNLIPIFTFLLAIIFRMEKLDLRGSGGLAVSLGAVVAVSGAFIVTLYKGPQILMVSSPSNFAHHHLYSQVSNWVLGGIFLSMTSILTAIWNILMAIFGGVFRNGIHTWCFQEKGPVFVAMFRPLGIAIAVFMGVAFLGDTLYLGRILGSIIIVVGFYAVLWGKANELSLNDDNVVEGLESCSQKTPFLENNSQGEI</sequence>
<dbReference type="InterPro" id="IPR030184">
    <property type="entry name" value="WAT1-related"/>
</dbReference>
<dbReference type="AlphaFoldDB" id="A0ABC8SVU3"/>
<feature type="transmembrane region" description="Helical" evidence="6">
    <location>
        <begin position="247"/>
        <end position="265"/>
    </location>
</feature>
<evidence type="ECO:0000256" key="5">
    <source>
        <dbReference type="ARBA" id="ARBA00023136"/>
    </source>
</evidence>
<feature type="transmembrane region" description="Helical" evidence="6">
    <location>
        <begin position="100"/>
        <end position="120"/>
    </location>
</feature>
<dbReference type="GO" id="GO:0016020">
    <property type="term" value="C:membrane"/>
    <property type="evidence" value="ECO:0007669"/>
    <property type="project" value="UniProtKB-SubCell"/>
</dbReference>
<keyword evidence="4 6" id="KW-1133">Transmembrane helix</keyword>
<dbReference type="InterPro" id="IPR000620">
    <property type="entry name" value="EamA_dom"/>
</dbReference>
<feature type="transmembrane region" description="Helical" evidence="6">
    <location>
        <begin position="132"/>
        <end position="152"/>
    </location>
</feature>
<evidence type="ECO:0000259" key="7">
    <source>
        <dbReference type="Pfam" id="PF00892"/>
    </source>
</evidence>
<organism evidence="8 9">
    <name type="scientific">Ilex paraguariensis</name>
    <name type="common">yerba mate</name>
    <dbReference type="NCBI Taxonomy" id="185542"/>
    <lineage>
        <taxon>Eukaryota</taxon>
        <taxon>Viridiplantae</taxon>
        <taxon>Streptophyta</taxon>
        <taxon>Embryophyta</taxon>
        <taxon>Tracheophyta</taxon>
        <taxon>Spermatophyta</taxon>
        <taxon>Magnoliopsida</taxon>
        <taxon>eudicotyledons</taxon>
        <taxon>Gunneridae</taxon>
        <taxon>Pentapetalae</taxon>
        <taxon>asterids</taxon>
        <taxon>campanulids</taxon>
        <taxon>Aquifoliales</taxon>
        <taxon>Aquifoliaceae</taxon>
        <taxon>Ilex</taxon>
    </lineage>
</organism>
<feature type="transmembrane region" description="Helical" evidence="6">
    <location>
        <begin position="41"/>
        <end position="60"/>
    </location>
</feature>
<keyword evidence="5 6" id="KW-0472">Membrane</keyword>